<dbReference type="EMBL" id="GBXM01044263">
    <property type="protein sequence ID" value="JAH64314.1"/>
    <property type="molecule type" value="Transcribed_RNA"/>
</dbReference>
<dbReference type="AlphaFoldDB" id="A0A0E9UEP8"/>
<evidence type="ECO:0000313" key="1">
    <source>
        <dbReference type="EMBL" id="JAH64314.1"/>
    </source>
</evidence>
<organism evidence="1">
    <name type="scientific">Anguilla anguilla</name>
    <name type="common">European freshwater eel</name>
    <name type="synonym">Muraena anguilla</name>
    <dbReference type="NCBI Taxonomy" id="7936"/>
    <lineage>
        <taxon>Eukaryota</taxon>
        <taxon>Metazoa</taxon>
        <taxon>Chordata</taxon>
        <taxon>Craniata</taxon>
        <taxon>Vertebrata</taxon>
        <taxon>Euteleostomi</taxon>
        <taxon>Actinopterygii</taxon>
        <taxon>Neopterygii</taxon>
        <taxon>Teleostei</taxon>
        <taxon>Anguilliformes</taxon>
        <taxon>Anguillidae</taxon>
        <taxon>Anguilla</taxon>
    </lineage>
</organism>
<name>A0A0E9UEP8_ANGAN</name>
<sequence length="27" mass="3065">MVWQNRQNTNSVSITSKLKLSCNPTTI</sequence>
<reference evidence="1" key="2">
    <citation type="journal article" date="2015" name="Fish Shellfish Immunol.">
        <title>Early steps in the European eel (Anguilla anguilla)-Vibrio vulnificus interaction in the gills: Role of the RtxA13 toxin.</title>
        <authorList>
            <person name="Callol A."/>
            <person name="Pajuelo D."/>
            <person name="Ebbesson L."/>
            <person name="Teles M."/>
            <person name="MacKenzie S."/>
            <person name="Amaro C."/>
        </authorList>
    </citation>
    <scope>NUCLEOTIDE SEQUENCE</scope>
</reference>
<protein>
    <submittedName>
        <fullName evidence="1">Uncharacterized protein</fullName>
    </submittedName>
</protein>
<accession>A0A0E9UEP8</accession>
<reference evidence="1" key="1">
    <citation type="submission" date="2014-11" db="EMBL/GenBank/DDBJ databases">
        <authorList>
            <person name="Amaro Gonzalez C."/>
        </authorList>
    </citation>
    <scope>NUCLEOTIDE SEQUENCE</scope>
</reference>
<proteinExistence type="predicted"/>